<dbReference type="InterPro" id="IPR003439">
    <property type="entry name" value="ABC_transporter-like_ATP-bd"/>
</dbReference>
<feature type="transmembrane region" description="Helical" evidence="9">
    <location>
        <begin position="324"/>
        <end position="342"/>
    </location>
</feature>
<evidence type="ECO:0000256" key="6">
    <source>
        <dbReference type="ARBA" id="ARBA00022840"/>
    </source>
</evidence>
<protein>
    <submittedName>
        <fullName evidence="11">ABC-type branched-subunit amino acid transport system ATPase component/branched-subunit amino acid ABC-type transport system permease component</fullName>
    </submittedName>
</protein>
<keyword evidence="5" id="KW-0547">Nucleotide-binding</keyword>
<evidence type="ECO:0000259" key="10">
    <source>
        <dbReference type="PROSITE" id="PS50893"/>
    </source>
</evidence>
<gene>
    <name evidence="11" type="ORF">J2W56_001077</name>
</gene>
<evidence type="ECO:0000256" key="8">
    <source>
        <dbReference type="ARBA" id="ARBA00023136"/>
    </source>
</evidence>
<feature type="domain" description="ABC transporter" evidence="10">
    <location>
        <begin position="681"/>
        <end position="917"/>
    </location>
</feature>
<proteinExistence type="predicted"/>
<feature type="transmembrane region" description="Helical" evidence="9">
    <location>
        <begin position="563"/>
        <end position="590"/>
    </location>
</feature>
<keyword evidence="3" id="KW-1003">Cell membrane</keyword>
<evidence type="ECO:0000256" key="7">
    <source>
        <dbReference type="ARBA" id="ARBA00022989"/>
    </source>
</evidence>
<dbReference type="InterPro" id="IPR027417">
    <property type="entry name" value="P-loop_NTPase"/>
</dbReference>
<dbReference type="InterPro" id="IPR043428">
    <property type="entry name" value="LivM-like"/>
</dbReference>
<feature type="transmembrane region" description="Helical" evidence="9">
    <location>
        <begin position="208"/>
        <end position="229"/>
    </location>
</feature>
<evidence type="ECO:0000256" key="4">
    <source>
        <dbReference type="ARBA" id="ARBA00022692"/>
    </source>
</evidence>
<keyword evidence="2" id="KW-0813">Transport</keyword>
<evidence type="ECO:0000313" key="11">
    <source>
        <dbReference type="EMBL" id="MDR7167359.1"/>
    </source>
</evidence>
<feature type="transmembrane region" description="Helical" evidence="9">
    <location>
        <begin position="76"/>
        <end position="96"/>
    </location>
</feature>
<evidence type="ECO:0000313" key="12">
    <source>
        <dbReference type="Proteomes" id="UP001251217"/>
    </source>
</evidence>
<feature type="transmembrane region" description="Helical" evidence="9">
    <location>
        <begin position="33"/>
        <end position="52"/>
    </location>
</feature>
<reference evidence="11 12" key="1">
    <citation type="submission" date="2023-07" db="EMBL/GenBank/DDBJ databases">
        <title>Sorghum-associated microbial communities from plants grown in Nebraska, USA.</title>
        <authorList>
            <person name="Schachtman D."/>
        </authorList>
    </citation>
    <scope>NUCLEOTIDE SEQUENCE [LARGE SCALE GENOMIC DNA]</scope>
    <source>
        <strain evidence="11 12">4272</strain>
    </source>
</reference>
<dbReference type="SMART" id="SM00382">
    <property type="entry name" value="AAA"/>
    <property type="match status" value="1"/>
</dbReference>
<dbReference type="Proteomes" id="UP001251217">
    <property type="component" value="Unassembled WGS sequence"/>
</dbReference>
<keyword evidence="8 9" id="KW-0472">Membrane</keyword>
<dbReference type="CDD" id="cd06582">
    <property type="entry name" value="TM_PBP1_LivH_like"/>
    <property type="match status" value="1"/>
</dbReference>
<dbReference type="Pfam" id="PF02653">
    <property type="entry name" value="BPD_transp_2"/>
    <property type="match status" value="2"/>
</dbReference>
<dbReference type="PANTHER" id="PTHR45772:SF4">
    <property type="entry name" value="ABC TRANSPORTER ATP-BINDING PROTEIN"/>
    <property type="match status" value="1"/>
</dbReference>
<dbReference type="RefSeq" id="WP_310399104.1">
    <property type="nucleotide sequence ID" value="NZ_JAVDWW010000001.1"/>
</dbReference>
<evidence type="ECO:0000256" key="2">
    <source>
        <dbReference type="ARBA" id="ARBA00022448"/>
    </source>
</evidence>
<feature type="transmembrane region" description="Helical" evidence="9">
    <location>
        <begin position="398"/>
        <end position="419"/>
    </location>
</feature>
<accession>A0ABU1XAL8</accession>
<dbReference type="Pfam" id="PF12399">
    <property type="entry name" value="BCA_ABC_TP_C"/>
    <property type="match status" value="1"/>
</dbReference>
<feature type="transmembrane region" description="Helical" evidence="9">
    <location>
        <begin position="426"/>
        <end position="445"/>
    </location>
</feature>
<dbReference type="EMBL" id="JAVDWW010000001">
    <property type="protein sequence ID" value="MDR7167359.1"/>
    <property type="molecule type" value="Genomic_DNA"/>
</dbReference>
<feature type="transmembrane region" description="Helical" evidence="9">
    <location>
        <begin position="236"/>
        <end position="265"/>
    </location>
</feature>
<dbReference type="PROSITE" id="PS50893">
    <property type="entry name" value="ABC_TRANSPORTER_2"/>
    <property type="match status" value="1"/>
</dbReference>
<feature type="transmembrane region" description="Helical" evidence="9">
    <location>
        <begin position="602"/>
        <end position="623"/>
    </location>
</feature>
<comment type="subcellular location">
    <subcellularLocation>
        <location evidence="1">Cell membrane</location>
        <topology evidence="1">Multi-pass membrane protein</topology>
    </subcellularLocation>
</comment>
<comment type="caution">
    <text evidence="11">The sequence shown here is derived from an EMBL/GenBank/DDBJ whole genome shotgun (WGS) entry which is preliminary data.</text>
</comment>
<dbReference type="CDD" id="cd06581">
    <property type="entry name" value="TM_PBP1_LivM_like"/>
    <property type="match status" value="1"/>
</dbReference>
<feature type="transmembrane region" description="Helical" evidence="9">
    <location>
        <begin position="108"/>
        <end position="126"/>
    </location>
</feature>
<dbReference type="PANTHER" id="PTHR45772">
    <property type="entry name" value="CONSERVED COMPONENT OF ABC TRANSPORTER FOR NATURAL AMINO ACIDS-RELATED"/>
    <property type="match status" value="1"/>
</dbReference>
<keyword evidence="6" id="KW-0067">ATP-binding</keyword>
<dbReference type="Gene3D" id="3.40.50.300">
    <property type="entry name" value="P-loop containing nucleotide triphosphate hydrolases"/>
    <property type="match status" value="1"/>
</dbReference>
<keyword evidence="4 9" id="KW-0812">Transmembrane</keyword>
<dbReference type="InterPro" id="IPR001851">
    <property type="entry name" value="ABC_transp_permease"/>
</dbReference>
<keyword evidence="7 9" id="KW-1133">Transmembrane helix</keyword>
<feature type="transmembrane region" description="Helical" evidence="9">
    <location>
        <begin position="285"/>
        <end position="303"/>
    </location>
</feature>
<evidence type="ECO:0000256" key="5">
    <source>
        <dbReference type="ARBA" id="ARBA00022741"/>
    </source>
</evidence>
<keyword evidence="12" id="KW-1185">Reference proteome</keyword>
<dbReference type="InterPro" id="IPR032823">
    <property type="entry name" value="BCA_ABC_TP_C"/>
</dbReference>
<evidence type="ECO:0000256" key="1">
    <source>
        <dbReference type="ARBA" id="ARBA00004651"/>
    </source>
</evidence>
<evidence type="ECO:0000256" key="3">
    <source>
        <dbReference type="ARBA" id="ARBA00022475"/>
    </source>
</evidence>
<dbReference type="CDD" id="cd03219">
    <property type="entry name" value="ABC_Mj1267_LivG_branched"/>
    <property type="match status" value="1"/>
</dbReference>
<dbReference type="SUPFAM" id="SSF52540">
    <property type="entry name" value="P-loop containing nucleoside triphosphate hydrolases"/>
    <property type="match status" value="1"/>
</dbReference>
<organism evidence="11 12">
    <name type="scientific">Nocardia kruczakiae</name>
    <dbReference type="NCBI Taxonomy" id="261477"/>
    <lineage>
        <taxon>Bacteria</taxon>
        <taxon>Bacillati</taxon>
        <taxon>Actinomycetota</taxon>
        <taxon>Actinomycetes</taxon>
        <taxon>Mycobacteriales</taxon>
        <taxon>Nocardiaceae</taxon>
        <taxon>Nocardia</taxon>
    </lineage>
</organism>
<feature type="transmembrane region" description="Helical" evidence="9">
    <location>
        <begin position="157"/>
        <end position="176"/>
    </location>
</feature>
<name>A0ABU1XAL8_9NOCA</name>
<dbReference type="InterPro" id="IPR051120">
    <property type="entry name" value="ABC_AA/LPS_Transport"/>
</dbReference>
<feature type="transmembrane region" description="Helical" evidence="9">
    <location>
        <begin position="480"/>
        <end position="500"/>
    </location>
</feature>
<dbReference type="Pfam" id="PF00005">
    <property type="entry name" value="ABC_tran"/>
    <property type="match status" value="1"/>
</dbReference>
<feature type="transmembrane region" description="Helical" evidence="9">
    <location>
        <begin position="531"/>
        <end position="551"/>
    </location>
</feature>
<evidence type="ECO:0000256" key="9">
    <source>
        <dbReference type="SAM" id="Phobius"/>
    </source>
</evidence>
<dbReference type="InterPro" id="IPR003593">
    <property type="entry name" value="AAA+_ATPase"/>
</dbReference>
<feature type="transmembrane region" description="Helical" evidence="9">
    <location>
        <begin position="348"/>
        <end position="366"/>
    </location>
</feature>
<sequence length="939" mass="98151">MTHIGFLLLGLGSGAVFAALALALVLTYRSSGVVNFATGAQALLAAYLYAFLRRGELLIPVPGGQKSVSIGSDPGLIPSILIAMAISALFGIFLYVAVFRPLRNAPPIAPAVASIGILLIIQASIATQVGTRAQSVAPILPRDVVEVVDIRIPMDRVWFAAIIVAVGIALTLWFRFTRFGLTTRAAAESEKGALVSGLSPERIAMANWGISSAVAGLAGVLIAPIVPVVPSAYTLFIVPALAAALVGNLTALGPAIAAAFAIGMLQSELTYLQTEWTWLPSNGTAQLVPLIVILVFLVVRGRPLPTRGAIVQRSLGRAPRPRNLVIPVVVGATIGLIALLVTSGGTRSGVIFTLVYAFIGLSWVVVTGYAGQISLAQLSLAGVSAFALNRFAEAWGVPFPLAPLLAALVATVVGVLVGLPALRIRGLPVAIVTLALAVVVEALWFRNTDWNGGLSGSPISSPGLFGVDLGIGSGNSYPRLTFGLMCLGLLLVVGLAVAALRRSRLGAAMLAVRANERSAAAAGIAVSRTKIIAFAIGAFIAGLGGALLGYAQTTATADTFSAIVGVTLFATVYIAGVTSLAGGIVVGVIAPGGILYTLLNNAFSLGHWYEIVAGIGLILAVIVEPEGVVGPWHRMVDRIHDRYTHTRRRAPEAVDESFLDEEATGTAIDVPATPSIGDVVLRIDSVGVRYGGVVAVNDASFDVREGEIVGLIGPNGAGKTTLVDALSGFAPATGRVELLGKNIGDLPPHRRMWSGMGRTFQGIELYEDLSVEENVSVGQEAARHGGPHTGWSQDEDYMTELFRVLKLDDVRDRPVRELSQGHKQLVSVARALAGRPRMVLLDEPASGLDSTESAWLGHRLRAVRDYGVTILLIDHDMGLVLEVCDRVVVLDLGTVIANGPPSAIRTDPKVKHAYLGTSDEMESPHVTVSGPSYSAVVTK</sequence>